<evidence type="ECO:0000256" key="1">
    <source>
        <dbReference type="ARBA" id="ARBA00004123"/>
    </source>
</evidence>
<feature type="compositionally biased region" description="Polar residues" evidence="8">
    <location>
        <begin position="588"/>
        <end position="625"/>
    </location>
</feature>
<organism evidence="10 11">
    <name type="scientific">Bactrocera dorsalis</name>
    <name type="common">Oriental fruit fly</name>
    <name type="synonym">Dacus dorsalis</name>
    <dbReference type="NCBI Taxonomy" id="27457"/>
    <lineage>
        <taxon>Eukaryota</taxon>
        <taxon>Metazoa</taxon>
        <taxon>Ecdysozoa</taxon>
        <taxon>Arthropoda</taxon>
        <taxon>Hexapoda</taxon>
        <taxon>Insecta</taxon>
        <taxon>Pterygota</taxon>
        <taxon>Neoptera</taxon>
        <taxon>Endopterygota</taxon>
        <taxon>Diptera</taxon>
        <taxon>Brachycera</taxon>
        <taxon>Muscomorpha</taxon>
        <taxon>Tephritoidea</taxon>
        <taxon>Tephritidae</taxon>
        <taxon>Bactrocera</taxon>
        <taxon>Bactrocera</taxon>
    </lineage>
</organism>
<evidence type="ECO:0000256" key="7">
    <source>
        <dbReference type="ARBA" id="ARBA00023242"/>
    </source>
</evidence>
<dbReference type="Pfam" id="PF10524">
    <property type="entry name" value="NfI_DNAbd_pre-N"/>
    <property type="match status" value="1"/>
</dbReference>
<feature type="compositionally biased region" description="Low complexity" evidence="8">
    <location>
        <begin position="673"/>
        <end position="685"/>
    </location>
</feature>
<feature type="compositionally biased region" description="Polar residues" evidence="8">
    <location>
        <begin position="659"/>
        <end position="668"/>
    </location>
</feature>
<evidence type="ECO:0000259" key="9">
    <source>
        <dbReference type="PROSITE" id="PS51080"/>
    </source>
</evidence>
<dbReference type="InterPro" id="IPR020604">
    <property type="entry name" value="CTF/NFI_DNA-bd-dom"/>
</dbReference>
<keyword evidence="6" id="KW-0804">Transcription</keyword>
<evidence type="ECO:0000256" key="3">
    <source>
        <dbReference type="ARBA" id="ARBA00023015"/>
    </source>
</evidence>
<gene>
    <name evidence="11" type="primary">LOC105226820</name>
</gene>
<feature type="domain" description="CTF/NF-I" evidence="9">
    <location>
        <begin position="28"/>
        <end position="221"/>
    </location>
</feature>
<dbReference type="InterPro" id="IPR019548">
    <property type="entry name" value="CTF/NFI_DNA-bd_N"/>
</dbReference>
<dbReference type="InterPro" id="IPR000647">
    <property type="entry name" value="CTF/NFI"/>
</dbReference>
<keyword evidence="2" id="KW-0235">DNA replication</keyword>
<evidence type="ECO:0000313" key="10">
    <source>
        <dbReference type="Proteomes" id="UP001652620"/>
    </source>
</evidence>
<feature type="compositionally biased region" description="Low complexity" evidence="8">
    <location>
        <begin position="710"/>
        <end position="766"/>
    </location>
</feature>
<name>A0ABM3K261_BACDO</name>
<dbReference type="GeneID" id="105226820"/>
<keyword evidence="5" id="KW-0010">Activator</keyword>
<dbReference type="PROSITE" id="PS51080">
    <property type="entry name" value="CTF_NFI_2"/>
    <property type="match status" value="1"/>
</dbReference>
<accession>A0ABM3K261</accession>
<keyword evidence="4" id="KW-0238">DNA-binding</keyword>
<feature type="region of interest" description="Disordered" evidence="8">
    <location>
        <begin position="486"/>
        <end position="532"/>
    </location>
</feature>
<reference evidence="11" key="1">
    <citation type="submission" date="2025-08" db="UniProtKB">
        <authorList>
            <consortium name="RefSeq"/>
        </authorList>
    </citation>
    <scope>IDENTIFICATION</scope>
    <source>
        <tissue evidence="11">Adult</tissue>
    </source>
</reference>
<dbReference type="Proteomes" id="UP001652620">
    <property type="component" value="Chromosome 6"/>
</dbReference>
<protein>
    <submittedName>
        <fullName evidence="11">Mucin-5AC isoform X1</fullName>
    </submittedName>
</protein>
<feature type="region of interest" description="Disordered" evidence="8">
    <location>
        <begin position="649"/>
        <end position="775"/>
    </location>
</feature>
<dbReference type="PANTHER" id="PTHR11492">
    <property type="entry name" value="NUCLEAR FACTOR I"/>
    <property type="match status" value="1"/>
</dbReference>
<dbReference type="RefSeq" id="XP_049315541.1">
    <property type="nucleotide sequence ID" value="XM_049459584.1"/>
</dbReference>
<comment type="subcellular location">
    <subcellularLocation>
        <location evidence="1">Nucleus</location>
    </subcellularLocation>
</comment>
<proteinExistence type="predicted"/>
<feature type="region of interest" description="Disordered" evidence="8">
    <location>
        <begin position="574"/>
        <end position="637"/>
    </location>
</feature>
<dbReference type="InterPro" id="IPR003619">
    <property type="entry name" value="MAD_homology1_Dwarfin-type"/>
</dbReference>
<evidence type="ECO:0000256" key="8">
    <source>
        <dbReference type="SAM" id="MobiDB-lite"/>
    </source>
</evidence>
<dbReference type="SMART" id="SM00523">
    <property type="entry name" value="DWA"/>
    <property type="match status" value="1"/>
</dbReference>
<sequence length="911" mass="99748">MCYMYYYILVSQNFHMIIRVINNGGIVYSLKSYLIKDEFHPFIEALLPFVKSFSYSWFNLQAAKRKYYKKHEKRMSLEEERHCKDELQNEKAEVKQKWASRLLGKLRKDITQECREDFVQSITGKRKSICVLSNPDQKGKMRRIDCLRQADKVWRLDLVMVILFKAIPLESTDGERLEKNPECTHPNLCVNPYHINVSVRELDLYLANFINTYDPLHSPTPPPPTSIALFSYNNEHTHVNADSNTNGSNNNMNKIKKNGEARKEKGYSHNPYNGVICNDIILATGVFSSKELWSLSKASILDEASNDLLSTNASHIKLENSAGTFECNTYQLPPSSIGVGVDVPSNLIATNNMLASTDSGRSAASSSSMIVPAGYSIDFVDARSMHLPPSSLLRTQGAAACKTDTCTSPDVAGNNSSGGGFSVILRPNDSTGASIQSSDISMLQRYTPSLNRSLLNMSQVRSNEVLIQHNVTSALVTNSVSPGAMYYQLHNSSNGPSDSSDSSTQHNHHSQRQQSQHQEHQQNLHSHGSQVSVAAAAAATAAAASISKYSSEVVSGHDMSEFVTYVCQETGNSNPQINEVHLPPHPQSHFQLQTVSTEGPSSSRNPKLSSAAPSAQPSHYQQYSTMLPPPPLPPMARPVAIIRSTGGLTMVESPPLSATPPNSNQSGKESSRHQQTQLDHQNQHQTPCHTLSHPQHVAVEHGDSSSQILTVNTSTNTSGSNANTTSVSSTTDAVTVPTSNMQKNTSATSGSNNSSSSSTDIVVASSSPPPISPQEHIDVVRSTKFSTIGRFGTQSYSAATSREYFNHFHSQTTPKHFSQILGYTSSISTISGVISPTNLSLYSSPITGASNASHRSTPRPRWNPPFLMEDEFSMMPHSVSSTNSENAPVILMEDGKQQTIHVYIATFTRKL</sequence>
<feature type="compositionally biased region" description="Low complexity" evidence="8">
    <location>
        <begin position="490"/>
        <end position="505"/>
    </location>
</feature>
<evidence type="ECO:0000256" key="5">
    <source>
        <dbReference type="ARBA" id="ARBA00023159"/>
    </source>
</evidence>
<evidence type="ECO:0000313" key="11">
    <source>
        <dbReference type="RefSeq" id="XP_049315541.1"/>
    </source>
</evidence>
<keyword evidence="10" id="KW-1185">Reference proteome</keyword>
<evidence type="ECO:0000256" key="2">
    <source>
        <dbReference type="ARBA" id="ARBA00022705"/>
    </source>
</evidence>
<dbReference type="PANTHER" id="PTHR11492:SF8">
    <property type="entry name" value="NUCLEAR FACTOR I, ISOFORM B"/>
    <property type="match status" value="1"/>
</dbReference>
<keyword evidence="3" id="KW-0805">Transcription regulation</keyword>
<keyword evidence="7" id="KW-0539">Nucleus</keyword>
<dbReference type="Pfam" id="PF03165">
    <property type="entry name" value="MH1"/>
    <property type="match status" value="1"/>
</dbReference>
<evidence type="ECO:0000256" key="6">
    <source>
        <dbReference type="ARBA" id="ARBA00023163"/>
    </source>
</evidence>
<feature type="compositionally biased region" description="Pro residues" evidence="8">
    <location>
        <begin position="627"/>
        <end position="636"/>
    </location>
</feature>
<evidence type="ECO:0000256" key="4">
    <source>
        <dbReference type="ARBA" id="ARBA00023125"/>
    </source>
</evidence>